<evidence type="ECO:0000256" key="5">
    <source>
        <dbReference type="ARBA" id="ARBA00023136"/>
    </source>
</evidence>
<evidence type="ECO:0000256" key="2">
    <source>
        <dbReference type="ARBA" id="ARBA00022692"/>
    </source>
</evidence>
<gene>
    <name evidence="7" type="ORF">A3B19_00980</name>
</gene>
<dbReference type="PANTHER" id="PTHR30474:SF1">
    <property type="entry name" value="PEPTIDOGLYCAN GLYCOSYLTRANSFERASE MRDB"/>
    <property type="match status" value="1"/>
</dbReference>
<feature type="transmembrane region" description="Helical" evidence="6">
    <location>
        <begin position="106"/>
        <end position="126"/>
    </location>
</feature>
<dbReference type="GO" id="GO:0032153">
    <property type="term" value="C:cell division site"/>
    <property type="evidence" value="ECO:0007669"/>
    <property type="project" value="TreeGrafter"/>
</dbReference>
<comment type="subcellular location">
    <subcellularLocation>
        <location evidence="1">Membrane</location>
        <topology evidence="1">Multi-pass membrane protein</topology>
    </subcellularLocation>
</comment>
<dbReference type="Proteomes" id="UP000177346">
    <property type="component" value="Unassembled WGS sequence"/>
</dbReference>
<evidence type="ECO:0000256" key="6">
    <source>
        <dbReference type="SAM" id="Phobius"/>
    </source>
</evidence>
<protein>
    <recommendedName>
        <fullName evidence="9">Rod shape-determining protein RodA</fullName>
    </recommendedName>
</protein>
<evidence type="ECO:0000256" key="1">
    <source>
        <dbReference type="ARBA" id="ARBA00004141"/>
    </source>
</evidence>
<dbReference type="Pfam" id="PF01098">
    <property type="entry name" value="FTSW_RODA_SPOVE"/>
    <property type="match status" value="1"/>
</dbReference>
<keyword evidence="3" id="KW-0133">Cell shape</keyword>
<feature type="transmembrane region" description="Helical" evidence="6">
    <location>
        <begin position="138"/>
        <end position="156"/>
    </location>
</feature>
<feature type="transmembrane region" description="Helical" evidence="6">
    <location>
        <begin position="307"/>
        <end position="326"/>
    </location>
</feature>
<dbReference type="AlphaFoldDB" id="A0A1F5XGC2"/>
<dbReference type="GO" id="GO:0008360">
    <property type="term" value="P:regulation of cell shape"/>
    <property type="evidence" value="ECO:0007669"/>
    <property type="project" value="UniProtKB-KW"/>
</dbReference>
<proteinExistence type="predicted"/>
<keyword evidence="4 6" id="KW-1133">Transmembrane helix</keyword>
<dbReference type="GO" id="GO:0051301">
    <property type="term" value="P:cell division"/>
    <property type="evidence" value="ECO:0007669"/>
    <property type="project" value="InterPro"/>
</dbReference>
<evidence type="ECO:0000313" key="8">
    <source>
        <dbReference type="Proteomes" id="UP000177346"/>
    </source>
</evidence>
<feature type="transmembrane region" description="Helical" evidence="6">
    <location>
        <begin position="338"/>
        <end position="358"/>
    </location>
</feature>
<sequence>MRAFRMLKGVDWVLILSVFALVLLGLATMKSFGPPAGAAEDYFFNRQLVWIFTGIAVFLISVFADWSFLKTNSIFLLILYFILVTALLFLIFYGKSVRGASSWFQIMGLGIEPVELIKPVLVLVLAKYFSKRHVEIARFARLAVSFIYVAIPAVLVAMQPDMGSAIVLGAIWLGMALAGGIKMRQLFFLFLSGAVLGLVLWNFALLPYQKTRIISFLNPGSDVRGAGYHALQSVIAIGSGGMLGKGVGYGTQSRLEFLPEHETDFIFAAFAEEWGFVGVLFLLFFLGVALWRILLHGVYGESNFEKLYAAGLAIFIFFQSAIHIGMNSGVLPITGLGMPFLSYGGSSSVSLFWALGLLESFSLRKKGIFLGSEGRFSEGILGA</sequence>
<evidence type="ECO:0000256" key="3">
    <source>
        <dbReference type="ARBA" id="ARBA00022960"/>
    </source>
</evidence>
<name>A0A1F5XGC2_9BACT</name>
<dbReference type="EMBL" id="MFIF01000009">
    <property type="protein sequence ID" value="OGF86992.1"/>
    <property type="molecule type" value="Genomic_DNA"/>
</dbReference>
<evidence type="ECO:0000256" key="4">
    <source>
        <dbReference type="ARBA" id="ARBA00022989"/>
    </source>
</evidence>
<keyword evidence="5 6" id="KW-0472">Membrane</keyword>
<accession>A0A1F5XGC2</accession>
<reference evidence="7 8" key="1">
    <citation type="journal article" date="2016" name="Nat. Commun.">
        <title>Thousands of microbial genomes shed light on interconnected biogeochemical processes in an aquifer system.</title>
        <authorList>
            <person name="Anantharaman K."/>
            <person name="Brown C.T."/>
            <person name="Hug L.A."/>
            <person name="Sharon I."/>
            <person name="Castelle C.J."/>
            <person name="Probst A.J."/>
            <person name="Thomas B.C."/>
            <person name="Singh A."/>
            <person name="Wilkins M.J."/>
            <person name="Karaoz U."/>
            <person name="Brodie E.L."/>
            <person name="Williams K.H."/>
            <person name="Hubbard S.S."/>
            <person name="Banfield J.F."/>
        </authorList>
    </citation>
    <scope>NUCLEOTIDE SEQUENCE [LARGE SCALE GENOMIC DNA]</scope>
</reference>
<dbReference type="GO" id="GO:0005886">
    <property type="term" value="C:plasma membrane"/>
    <property type="evidence" value="ECO:0007669"/>
    <property type="project" value="TreeGrafter"/>
</dbReference>
<evidence type="ECO:0000313" key="7">
    <source>
        <dbReference type="EMBL" id="OGF86992.1"/>
    </source>
</evidence>
<dbReference type="PANTHER" id="PTHR30474">
    <property type="entry name" value="CELL CYCLE PROTEIN"/>
    <property type="match status" value="1"/>
</dbReference>
<evidence type="ECO:0008006" key="9">
    <source>
        <dbReference type="Google" id="ProtNLM"/>
    </source>
</evidence>
<feature type="transmembrane region" description="Helical" evidence="6">
    <location>
        <begin position="48"/>
        <end position="68"/>
    </location>
</feature>
<feature type="transmembrane region" description="Helical" evidence="6">
    <location>
        <begin position="186"/>
        <end position="208"/>
    </location>
</feature>
<dbReference type="InterPro" id="IPR001182">
    <property type="entry name" value="FtsW/RodA"/>
</dbReference>
<keyword evidence="2 6" id="KW-0812">Transmembrane</keyword>
<feature type="transmembrane region" description="Helical" evidence="6">
    <location>
        <begin position="75"/>
        <end position="94"/>
    </location>
</feature>
<comment type="caution">
    <text evidence="7">The sequence shown here is derived from an EMBL/GenBank/DDBJ whole genome shotgun (WGS) entry which is preliminary data.</text>
</comment>
<feature type="transmembrane region" description="Helical" evidence="6">
    <location>
        <begin position="162"/>
        <end position="179"/>
    </location>
</feature>
<organism evidence="7 8">
    <name type="scientific">Candidatus Giovannonibacteria bacterium RIFCSPLOWO2_01_FULL_46_32</name>
    <dbReference type="NCBI Taxonomy" id="1798353"/>
    <lineage>
        <taxon>Bacteria</taxon>
        <taxon>Candidatus Giovannoniibacteriota</taxon>
    </lineage>
</organism>
<dbReference type="GO" id="GO:0015648">
    <property type="term" value="F:lipid-linked peptidoglycan transporter activity"/>
    <property type="evidence" value="ECO:0007669"/>
    <property type="project" value="TreeGrafter"/>
</dbReference>
<feature type="transmembrane region" description="Helical" evidence="6">
    <location>
        <begin position="274"/>
        <end position="295"/>
    </location>
</feature>